<dbReference type="SMART" id="SM00320">
    <property type="entry name" value="WD40"/>
    <property type="match status" value="8"/>
</dbReference>
<evidence type="ECO:0000313" key="9">
    <source>
        <dbReference type="Proteomes" id="UP000800200"/>
    </source>
</evidence>
<feature type="repeat" description="WD" evidence="7">
    <location>
        <begin position="857"/>
        <end position="892"/>
    </location>
</feature>
<dbReference type="PROSITE" id="PS00678">
    <property type="entry name" value="WD_REPEATS_1"/>
    <property type="match status" value="1"/>
</dbReference>
<reference evidence="8" key="1">
    <citation type="journal article" date="2020" name="Stud. Mycol.">
        <title>101 Dothideomycetes genomes: a test case for predicting lifestyles and emergence of pathogens.</title>
        <authorList>
            <person name="Haridas S."/>
            <person name="Albert R."/>
            <person name="Binder M."/>
            <person name="Bloem J."/>
            <person name="Labutti K."/>
            <person name="Salamov A."/>
            <person name="Andreopoulos B."/>
            <person name="Baker S."/>
            <person name="Barry K."/>
            <person name="Bills G."/>
            <person name="Bluhm B."/>
            <person name="Cannon C."/>
            <person name="Castanera R."/>
            <person name="Culley D."/>
            <person name="Daum C."/>
            <person name="Ezra D."/>
            <person name="Gonzalez J."/>
            <person name="Henrissat B."/>
            <person name="Kuo A."/>
            <person name="Liang C."/>
            <person name="Lipzen A."/>
            <person name="Lutzoni F."/>
            <person name="Magnuson J."/>
            <person name="Mondo S."/>
            <person name="Nolan M."/>
            <person name="Ohm R."/>
            <person name="Pangilinan J."/>
            <person name="Park H.-J."/>
            <person name="Ramirez L."/>
            <person name="Alfaro M."/>
            <person name="Sun H."/>
            <person name="Tritt A."/>
            <person name="Yoshinaga Y."/>
            <person name="Zwiers L.-H."/>
            <person name="Turgeon B."/>
            <person name="Goodwin S."/>
            <person name="Spatafora J."/>
            <person name="Crous P."/>
            <person name="Grigoriev I."/>
        </authorList>
    </citation>
    <scope>NUCLEOTIDE SEQUENCE</scope>
    <source>
        <strain evidence="8">CBS 207.26</strain>
    </source>
</reference>
<keyword evidence="2" id="KW-0963">Cytoplasm</keyword>
<evidence type="ECO:0000256" key="4">
    <source>
        <dbReference type="ARBA" id="ARBA00022694"/>
    </source>
</evidence>
<organism evidence="8 9">
    <name type="scientific">Zopfia rhizophila CBS 207.26</name>
    <dbReference type="NCBI Taxonomy" id="1314779"/>
    <lineage>
        <taxon>Eukaryota</taxon>
        <taxon>Fungi</taxon>
        <taxon>Dikarya</taxon>
        <taxon>Ascomycota</taxon>
        <taxon>Pezizomycotina</taxon>
        <taxon>Dothideomycetes</taxon>
        <taxon>Dothideomycetes incertae sedis</taxon>
        <taxon>Zopfiaceae</taxon>
        <taxon>Zopfia</taxon>
    </lineage>
</organism>
<dbReference type="PROSITE" id="PS50082">
    <property type="entry name" value="WD_REPEATS_2"/>
    <property type="match status" value="2"/>
</dbReference>
<dbReference type="PANTHER" id="PTHR14344">
    <property type="entry name" value="WD REPEAT PROTEIN"/>
    <property type="match status" value="1"/>
</dbReference>
<keyword evidence="5" id="KW-0677">Repeat</keyword>
<comment type="subcellular location">
    <subcellularLocation>
        <location evidence="1">Cytoplasm</location>
    </subcellularLocation>
</comment>
<evidence type="ECO:0000256" key="7">
    <source>
        <dbReference type="PROSITE-ProRule" id="PRU00221"/>
    </source>
</evidence>
<evidence type="ECO:0000256" key="1">
    <source>
        <dbReference type="ARBA" id="ARBA00004496"/>
    </source>
</evidence>
<keyword evidence="3 7" id="KW-0853">WD repeat</keyword>
<evidence type="ECO:0000256" key="5">
    <source>
        <dbReference type="ARBA" id="ARBA00022737"/>
    </source>
</evidence>
<accession>A0A6A6DBV9</accession>
<sequence length="1186" mass="130887">MSPSLYHECTRVPVTALTFCGQLLLAAEGPFVRFYHSQEFKLLTTKQIFIYHAIHGISVLSKNYHYDVVIIWGGPLLRVLKIHGSDLDYNIDILSLINFDSVLQLSPSITVSDWILYLSFGPVNSRAPPESKQAWICAAVTAHNALIELTVEHQNAATQEEDEAISRYRPLTIRVTELTASSRCILYSAHLVWDSHDHILIAAGTAFGEIIFWSWMRNPDTTTSSYIHQVFLGHEGSIFGVRISDEVQLSPHATSRRFLASCSDDRTIRVWDISNISKSRATAVALDENMDIQRERHTGFSDASFDPQASSPACLAIGWGHLSRVWAVYFIDSNSTSAGILMVSSGEDATSRVWRLTLNEPSETDDPKFTLQQVSSAAYHSNKNIWCLAICGLSSGHEQIICGAADSKITVYPVLNGMMGSFMKEFCVEDISSLRLSASTEPSSLSLAPKSHRSSKMAEFFRSYAFLDESSFLLTTNSGKVILKSRTAHSDLNTISAFSLIDHMDDLRGYSICVNIAPLGVVVLAGSRGSVYIYQKTTSKLSKLDTVQGKVGNMFATSYYDSAGKEILVLLVTLVGQRAAKLLFIDCPSHQPPFTPRKVVVPLSELLTGLVVTSMAYFSSPGNEDYILLGFRRGGVAVYKTPKDTEAAEDTDRTEYAPVVRILERVHGKETVTSVLWISHSIPTTGHLISAGRDGCITVHYMNLSTNSATLVHQLSLNVGSNIEGLYLHQSHLMVYSFSSTKFILYNTTTEEEVMKVDTGGAHRSWAFRLHQTGLGGTLVWTRASSMHIYNQTEPNHQVIRSGGHGREIKAIAISTRIRDGTAKQLIATGAEDTDLKIFRYENGETGAPNVVCLRTLRKHTTGIQHLQWSDDGSYLFSSGGCEEFYIWRVRSVPVIGIGVVCEAVYVPESEHSDLRITCFDVRGRRTSHGEPESGFVISMVFSNSNIKVYSYDPSAAVKWQRLAKGIYFTSCLTQCLFLSSSTIVTAGTDGHAVFWALGDIPKRPPAATSWTAETLRWKHPARLHQNTSKSLASHSISSRTILLVSGGDDGGLAFLLVSSSSSSPYSDDYPNLYPPIIIPRIHASAITACTVFAFRDKVFVLTSGNDQWIRLWEVIVHSSVKSTQEMYMGMGKGLLEGNKDPLEVKRLSKVKTNVADVSRMAVLENEGEVVKMLICGVGMEVLRIE</sequence>
<dbReference type="PANTHER" id="PTHR14344:SF3">
    <property type="entry name" value="WD REPEAT-CONTAINING PROTEIN 6"/>
    <property type="match status" value="1"/>
</dbReference>
<dbReference type="Gene3D" id="2.130.10.10">
    <property type="entry name" value="YVTN repeat-like/Quinoprotein amine dehydrogenase"/>
    <property type="match status" value="4"/>
</dbReference>
<dbReference type="AlphaFoldDB" id="A0A6A6DBV9"/>
<dbReference type="Proteomes" id="UP000800200">
    <property type="component" value="Unassembled WGS sequence"/>
</dbReference>
<proteinExistence type="inferred from homology"/>
<dbReference type="Pfam" id="PF00400">
    <property type="entry name" value="WD40"/>
    <property type="match status" value="2"/>
</dbReference>
<dbReference type="InterPro" id="IPR036322">
    <property type="entry name" value="WD40_repeat_dom_sf"/>
</dbReference>
<evidence type="ECO:0000256" key="6">
    <source>
        <dbReference type="ARBA" id="ARBA00038255"/>
    </source>
</evidence>
<protein>
    <submittedName>
        <fullName evidence="8">WD40 repeat-like protein</fullName>
    </submittedName>
</protein>
<keyword evidence="9" id="KW-1185">Reference proteome</keyword>
<dbReference type="SUPFAM" id="SSF50978">
    <property type="entry name" value="WD40 repeat-like"/>
    <property type="match status" value="3"/>
</dbReference>
<dbReference type="InterPro" id="IPR001680">
    <property type="entry name" value="WD40_rpt"/>
</dbReference>
<evidence type="ECO:0000313" key="8">
    <source>
        <dbReference type="EMBL" id="KAF2177034.1"/>
    </source>
</evidence>
<keyword evidence="4" id="KW-0819">tRNA processing</keyword>
<gene>
    <name evidence="8" type="ORF">K469DRAFT_677941</name>
</gene>
<dbReference type="InterPro" id="IPR019775">
    <property type="entry name" value="WD40_repeat_CS"/>
</dbReference>
<dbReference type="InterPro" id="IPR051973">
    <property type="entry name" value="tRNA_Anticodon_Mtase-Reg"/>
</dbReference>
<evidence type="ECO:0000256" key="3">
    <source>
        <dbReference type="ARBA" id="ARBA00022574"/>
    </source>
</evidence>
<dbReference type="GO" id="GO:0005737">
    <property type="term" value="C:cytoplasm"/>
    <property type="evidence" value="ECO:0007669"/>
    <property type="project" value="UniProtKB-SubCell"/>
</dbReference>
<dbReference type="InterPro" id="IPR015943">
    <property type="entry name" value="WD40/YVTN_repeat-like_dom_sf"/>
</dbReference>
<dbReference type="OrthoDB" id="5594999at2759"/>
<feature type="repeat" description="WD" evidence="7">
    <location>
        <begin position="231"/>
        <end position="281"/>
    </location>
</feature>
<name>A0A6A6DBV9_9PEZI</name>
<comment type="similarity">
    <text evidence="6">Belongs to the WD repeat WDR6 family.</text>
</comment>
<evidence type="ECO:0000256" key="2">
    <source>
        <dbReference type="ARBA" id="ARBA00022490"/>
    </source>
</evidence>
<dbReference type="EMBL" id="ML994696">
    <property type="protein sequence ID" value="KAF2177034.1"/>
    <property type="molecule type" value="Genomic_DNA"/>
</dbReference>
<dbReference type="GO" id="GO:0030488">
    <property type="term" value="P:tRNA methylation"/>
    <property type="evidence" value="ECO:0007669"/>
    <property type="project" value="TreeGrafter"/>
</dbReference>